<evidence type="ECO:0000256" key="3">
    <source>
        <dbReference type="ARBA" id="ARBA00022692"/>
    </source>
</evidence>
<feature type="transmembrane region" description="Helical" evidence="6">
    <location>
        <begin position="61"/>
        <end position="84"/>
    </location>
</feature>
<reference evidence="7 8" key="2">
    <citation type="submission" date="2016-12" db="EMBL/GenBank/DDBJ databases">
        <title>Draft Genome Sequence of Cystobacter ferrugineus Strain Cbfe23.</title>
        <authorList>
            <person name="Akbar S."/>
            <person name="Dowd S.E."/>
            <person name="Stevens D.C."/>
        </authorList>
    </citation>
    <scope>NUCLEOTIDE SEQUENCE [LARGE SCALE GENOMIC DNA]</scope>
    <source>
        <strain evidence="7 8">Cbfe23</strain>
    </source>
</reference>
<dbReference type="NCBIfam" id="TIGR00765">
    <property type="entry name" value="yihY_not_rbn"/>
    <property type="match status" value="1"/>
</dbReference>
<evidence type="ECO:0000313" key="8">
    <source>
        <dbReference type="Proteomes" id="UP000182229"/>
    </source>
</evidence>
<keyword evidence="8" id="KW-1185">Reference proteome</keyword>
<dbReference type="PANTHER" id="PTHR30213">
    <property type="entry name" value="INNER MEMBRANE PROTEIN YHJD"/>
    <property type="match status" value="1"/>
</dbReference>
<evidence type="ECO:0000313" key="7">
    <source>
        <dbReference type="EMBL" id="OJH34239.1"/>
    </source>
</evidence>
<organism evidence="7 8">
    <name type="scientific">Cystobacter ferrugineus</name>
    <dbReference type="NCBI Taxonomy" id="83449"/>
    <lineage>
        <taxon>Bacteria</taxon>
        <taxon>Pseudomonadati</taxon>
        <taxon>Myxococcota</taxon>
        <taxon>Myxococcia</taxon>
        <taxon>Myxococcales</taxon>
        <taxon>Cystobacterineae</taxon>
        <taxon>Archangiaceae</taxon>
        <taxon>Cystobacter</taxon>
    </lineage>
</organism>
<keyword evidence="4 6" id="KW-1133">Transmembrane helix</keyword>
<comment type="subcellular location">
    <subcellularLocation>
        <location evidence="1">Cell membrane</location>
        <topology evidence="1">Multi-pass membrane protein</topology>
    </subcellularLocation>
</comment>
<gene>
    <name evidence="7" type="ORF">BON30_44780</name>
</gene>
<evidence type="ECO:0000256" key="5">
    <source>
        <dbReference type="ARBA" id="ARBA00023136"/>
    </source>
</evidence>
<dbReference type="Proteomes" id="UP000182229">
    <property type="component" value="Unassembled WGS sequence"/>
</dbReference>
<protein>
    <submittedName>
        <fullName evidence="7">Uncharacterized protein</fullName>
    </submittedName>
</protein>
<dbReference type="PANTHER" id="PTHR30213:SF0">
    <property type="entry name" value="UPF0761 MEMBRANE PROTEIN YIHY"/>
    <property type="match status" value="1"/>
</dbReference>
<keyword evidence="5 6" id="KW-0472">Membrane</keyword>
<proteinExistence type="predicted"/>
<evidence type="ECO:0000256" key="4">
    <source>
        <dbReference type="ARBA" id="ARBA00022989"/>
    </source>
</evidence>
<evidence type="ECO:0000256" key="6">
    <source>
        <dbReference type="SAM" id="Phobius"/>
    </source>
</evidence>
<evidence type="ECO:0000256" key="1">
    <source>
        <dbReference type="ARBA" id="ARBA00004651"/>
    </source>
</evidence>
<comment type="caution">
    <text evidence="7">The sequence shown here is derived from an EMBL/GenBank/DDBJ whole genome shotgun (WGS) entry which is preliminary data.</text>
</comment>
<keyword evidence="3 6" id="KW-0812">Transmembrane</keyword>
<dbReference type="STRING" id="83449.BON30_44780"/>
<name>A0A1L9AW49_9BACT</name>
<dbReference type="InterPro" id="IPR036388">
    <property type="entry name" value="WH-like_DNA-bd_sf"/>
</dbReference>
<dbReference type="RefSeq" id="WP_071904760.1">
    <property type="nucleotide sequence ID" value="NZ_MPIN01000021.1"/>
</dbReference>
<dbReference type="Pfam" id="PF03631">
    <property type="entry name" value="Virul_fac_BrkB"/>
    <property type="match status" value="1"/>
</dbReference>
<feature type="transmembrane region" description="Helical" evidence="6">
    <location>
        <begin position="237"/>
        <end position="255"/>
    </location>
</feature>
<dbReference type="AlphaFoldDB" id="A0A1L9AW49"/>
<feature type="transmembrane region" description="Helical" evidence="6">
    <location>
        <begin position="203"/>
        <end position="225"/>
    </location>
</feature>
<dbReference type="GO" id="GO:0005886">
    <property type="term" value="C:plasma membrane"/>
    <property type="evidence" value="ECO:0007669"/>
    <property type="project" value="UniProtKB-SubCell"/>
</dbReference>
<accession>A0A1L9AW49</accession>
<dbReference type="OrthoDB" id="9808671at2"/>
<feature type="transmembrane region" description="Helical" evidence="6">
    <location>
        <begin position="267"/>
        <end position="289"/>
    </location>
</feature>
<dbReference type="Gene3D" id="1.10.10.10">
    <property type="entry name" value="Winged helix-like DNA-binding domain superfamily/Winged helix DNA-binding domain"/>
    <property type="match status" value="1"/>
</dbReference>
<feature type="transmembrane region" description="Helical" evidence="6">
    <location>
        <begin position="165"/>
        <end position="183"/>
    </location>
</feature>
<keyword evidence="2" id="KW-1003">Cell membrane</keyword>
<evidence type="ECO:0000256" key="2">
    <source>
        <dbReference type="ARBA" id="ARBA00022475"/>
    </source>
</evidence>
<dbReference type="InterPro" id="IPR017039">
    <property type="entry name" value="Virul_fac_BrkB"/>
</dbReference>
<reference evidence="8" key="1">
    <citation type="submission" date="2016-11" db="EMBL/GenBank/DDBJ databases">
        <authorList>
            <person name="Shukria A."/>
            <person name="Stevens D.C."/>
        </authorList>
    </citation>
    <scope>NUCLEOTIDE SEQUENCE [LARGE SCALE GENOMIC DNA]</scope>
    <source>
        <strain evidence="8">Cbfe23</strain>
    </source>
</reference>
<sequence>MRTLPSLFLQRLRTRALQWAQRTWAPLERTRAGRFAMDTALAVRGLARGFQGENIRLRAAALTYISVFSLVPLLTVVLALLGAYHQQAFQHRLREFISAVLAPGVREESATFLEGFLEPGNTTAIGSAGFLGLLFSSGSLLHNIDVSLNEIWGVKNHRPWYVRGLIYAGLLLLGPLMLALSFAGTSVVRSLLRGTHTPLFLDLFELLFGALSPLTAIAGLTLLYAVTPNTHVRWRSALAGGLVAGVAWSVARHMYTGIAAYSFRHNPLYASLGALPMFLAWLYVDWLILLGGARLSYAVEHTTFRDSLWAFGAHPRARELVAAQLAQETTLVWFDGTPPPLPRELALRLRVAESLVDEVAEDLERAGLLERHRRGGLLPARAPSELTLADLTLAVHGVYSPVAPGDWSLPPSPGFEPLAAFFREADSLGLEVLRRTRWLDLAILVRPELARQHLEPAAPSAAAQEAGSGNP</sequence>
<dbReference type="EMBL" id="MPIN01000021">
    <property type="protein sequence ID" value="OJH34239.1"/>
    <property type="molecule type" value="Genomic_DNA"/>
</dbReference>